<keyword evidence="1" id="KW-1133">Transmembrane helix</keyword>
<evidence type="ECO:0000256" key="1">
    <source>
        <dbReference type="SAM" id="Phobius"/>
    </source>
</evidence>
<feature type="transmembrane region" description="Helical" evidence="1">
    <location>
        <begin position="85"/>
        <end position="105"/>
    </location>
</feature>
<proteinExistence type="predicted"/>
<dbReference type="EMBL" id="CP163443">
    <property type="protein sequence ID" value="XDQ51609.1"/>
    <property type="molecule type" value="Genomic_DNA"/>
</dbReference>
<gene>
    <name evidence="2" type="ORF">AB5J53_08100</name>
</gene>
<accession>A0AB39R9A5</accession>
<name>A0AB39R9A5_9ACTN</name>
<protein>
    <submittedName>
        <fullName evidence="2">Uncharacterized protein</fullName>
    </submittedName>
</protein>
<keyword evidence="1" id="KW-0472">Membrane</keyword>
<keyword evidence="1" id="KW-0812">Transmembrane</keyword>
<evidence type="ECO:0000313" key="2">
    <source>
        <dbReference type="EMBL" id="XDQ51609.1"/>
    </source>
</evidence>
<dbReference type="RefSeq" id="WP_369244928.1">
    <property type="nucleotide sequence ID" value="NZ_CP163443.1"/>
</dbReference>
<organism evidence="2">
    <name type="scientific">Streptomyces sp. R41</name>
    <dbReference type="NCBI Taxonomy" id="3238632"/>
    <lineage>
        <taxon>Bacteria</taxon>
        <taxon>Bacillati</taxon>
        <taxon>Actinomycetota</taxon>
        <taxon>Actinomycetes</taxon>
        <taxon>Kitasatosporales</taxon>
        <taxon>Streptomycetaceae</taxon>
        <taxon>Streptomyces</taxon>
    </lineage>
</organism>
<feature type="transmembrane region" description="Helical" evidence="1">
    <location>
        <begin position="31"/>
        <end position="53"/>
    </location>
</feature>
<reference evidence="2" key="1">
    <citation type="submission" date="2024-07" db="EMBL/GenBank/DDBJ databases">
        <authorList>
            <person name="Yu S.T."/>
        </authorList>
    </citation>
    <scope>NUCLEOTIDE SEQUENCE</scope>
    <source>
        <strain evidence="2">R41</strain>
    </source>
</reference>
<sequence length="120" mass="12335">MKTIRTGLVLAILLGLSDVLSVLITDGEHPPRGVAIATTVLGVVTLAAAVLAWRGNRTGFTITAVTRVISALSAVPALIVDDVTAGIRIVTAMSIALTAVLLVLIRPSRYRSATAPAHAS</sequence>
<feature type="transmembrane region" description="Helical" evidence="1">
    <location>
        <begin position="60"/>
        <end position="79"/>
    </location>
</feature>
<dbReference type="AlphaFoldDB" id="A0AB39R9A5"/>